<reference evidence="2 3" key="1">
    <citation type="submission" date="2018-11" db="EMBL/GenBank/DDBJ databases">
        <title>Genome sequencing and assembly of Clostridium tagluense strain A121.</title>
        <authorList>
            <person name="Murakami T."/>
            <person name="Segawa T."/>
            <person name="Shcherbakova V.A."/>
            <person name="Mori H."/>
            <person name="Yoshimura Y."/>
        </authorList>
    </citation>
    <scope>NUCLEOTIDE SEQUENCE [LARGE SCALE GENOMIC DNA]</scope>
    <source>
        <strain evidence="2 3">A121</strain>
    </source>
</reference>
<evidence type="ECO:0000313" key="2">
    <source>
        <dbReference type="EMBL" id="GCD08723.1"/>
    </source>
</evidence>
<dbReference type="GO" id="GO:0004803">
    <property type="term" value="F:transposase activity"/>
    <property type="evidence" value="ECO:0007669"/>
    <property type="project" value="InterPro"/>
</dbReference>
<protein>
    <submittedName>
        <fullName evidence="2">Transposase</fullName>
    </submittedName>
</protein>
<dbReference type="Pfam" id="PF01609">
    <property type="entry name" value="DDE_Tnp_1"/>
    <property type="match status" value="1"/>
</dbReference>
<dbReference type="AlphaFoldDB" id="A0A401UGP6"/>
<dbReference type="InterPro" id="IPR002559">
    <property type="entry name" value="Transposase_11"/>
</dbReference>
<sequence>MFNNSIVTKSSAIYKFLIELKITLYLTTPQIHHLILFINSMVTKGYCGKVTDVSDFMPVRHRTNIGKFLSESPWDEDFVEKALKKRVLMRIWEMSKTTGSPIYIVIDDTISEKTVPSSKAKKPTEKCGFHHSHLKGKTVYGHQLVTVMLLCDTLVLPYTMAIYNKENMSKIQMAIQFIKSLPQPVSKGYVLCDSWYSNKKLFAVSKESGYAYIGGLRTNRVIYPKGREKLGIKLNHMCEILTKDDVDLVKVGNNEYYVYTYRGKLNDAKDSLIALCWPKEALFKPGCLRAFISLDTIITTEELLNHYKHRWPIETFFRETKKHLGLNHYQVRSNRSINRYFLLLMITYVYCELEVSNGTLNFNVGIKSARNQSQKERVSWIFKQAELGTPLEAIFKTLKIA</sequence>
<gene>
    <name evidence="2" type="ORF">Ctaglu_03460</name>
</gene>
<accession>A0A401UGP6</accession>
<dbReference type="GO" id="GO:0003677">
    <property type="term" value="F:DNA binding"/>
    <property type="evidence" value="ECO:0007669"/>
    <property type="project" value="InterPro"/>
</dbReference>
<dbReference type="SUPFAM" id="SSF53098">
    <property type="entry name" value="Ribonuclease H-like"/>
    <property type="match status" value="1"/>
</dbReference>
<dbReference type="InterPro" id="IPR039365">
    <property type="entry name" value="IS701-like"/>
</dbReference>
<comment type="caution">
    <text evidence="2">The sequence shown here is derived from an EMBL/GenBank/DDBJ whole genome shotgun (WGS) entry which is preliminary data.</text>
</comment>
<proteinExistence type="predicted"/>
<organism evidence="2 3">
    <name type="scientific">Clostridium tagluense</name>
    <dbReference type="NCBI Taxonomy" id="360422"/>
    <lineage>
        <taxon>Bacteria</taxon>
        <taxon>Bacillati</taxon>
        <taxon>Bacillota</taxon>
        <taxon>Clostridia</taxon>
        <taxon>Eubacteriales</taxon>
        <taxon>Clostridiaceae</taxon>
        <taxon>Clostridium</taxon>
    </lineage>
</organism>
<dbReference type="OrthoDB" id="2519014at2"/>
<dbReference type="GO" id="GO:0006313">
    <property type="term" value="P:DNA transposition"/>
    <property type="evidence" value="ECO:0007669"/>
    <property type="project" value="InterPro"/>
</dbReference>
<feature type="domain" description="Transposase IS4-like" evidence="1">
    <location>
        <begin position="106"/>
        <end position="349"/>
    </location>
</feature>
<dbReference type="PANTHER" id="PTHR33627:SF1">
    <property type="entry name" value="TRANSPOSASE"/>
    <property type="match status" value="1"/>
</dbReference>
<dbReference type="InterPro" id="IPR012337">
    <property type="entry name" value="RNaseH-like_sf"/>
</dbReference>
<dbReference type="NCBIfam" id="NF033540">
    <property type="entry name" value="transpos_IS701"/>
    <property type="match status" value="1"/>
</dbReference>
<dbReference type="PANTHER" id="PTHR33627">
    <property type="entry name" value="TRANSPOSASE"/>
    <property type="match status" value="1"/>
</dbReference>
<evidence type="ECO:0000313" key="3">
    <source>
        <dbReference type="Proteomes" id="UP000287872"/>
    </source>
</evidence>
<evidence type="ECO:0000259" key="1">
    <source>
        <dbReference type="Pfam" id="PF01609"/>
    </source>
</evidence>
<name>A0A401UGP6_9CLOT</name>
<dbReference type="RefSeq" id="WP_124997458.1">
    <property type="nucleotide sequence ID" value="NZ_BHYK01000002.1"/>
</dbReference>
<dbReference type="Proteomes" id="UP000287872">
    <property type="component" value="Unassembled WGS sequence"/>
</dbReference>
<dbReference type="EMBL" id="BHYK01000002">
    <property type="protein sequence ID" value="GCD08723.1"/>
    <property type="molecule type" value="Genomic_DNA"/>
</dbReference>
<keyword evidence="3" id="KW-1185">Reference proteome</keyword>